<reference evidence="1" key="1">
    <citation type="submission" date="2019-06" db="EMBL/GenBank/DDBJ databases">
        <authorList>
            <person name="Zheng W."/>
        </authorList>
    </citation>
    <scope>NUCLEOTIDE SEQUENCE</scope>
    <source>
        <strain evidence="1">QDHG01</strain>
    </source>
</reference>
<protein>
    <submittedName>
        <fullName evidence="1">Uncharacterized protein</fullName>
    </submittedName>
</protein>
<sequence length="122" mass="14100">MRTKSIGCFLNNDFWKLTQTLTTVWINWPYRPQRQNGGNQMGHVKLDKVLSSLESRLDLMGFYRHCIIKFADCITPLFAHNYSTAHEISLINTSRKSCFLHIPPFKLRTLPFTNGALSVLLN</sequence>
<dbReference type="Proteomes" id="UP000785679">
    <property type="component" value="Unassembled WGS sequence"/>
</dbReference>
<accession>A0A8J8NPY1</accession>
<proteinExistence type="predicted"/>
<gene>
    <name evidence="1" type="ORF">FGO68_gene9381</name>
</gene>
<dbReference type="AlphaFoldDB" id="A0A8J8NPY1"/>
<organism evidence="1 2">
    <name type="scientific">Halteria grandinella</name>
    <dbReference type="NCBI Taxonomy" id="5974"/>
    <lineage>
        <taxon>Eukaryota</taxon>
        <taxon>Sar</taxon>
        <taxon>Alveolata</taxon>
        <taxon>Ciliophora</taxon>
        <taxon>Intramacronucleata</taxon>
        <taxon>Spirotrichea</taxon>
        <taxon>Stichotrichia</taxon>
        <taxon>Sporadotrichida</taxon>
        <taxon>Halteriidae</taxon>
        <taxon>Halteria</taxon>
    </lineage>
</organism>
<evidence type="ECO:0000313" key="2">
    <source>
        <dbReference type="Proteomes" id="UP000785679"/>
    </source>
</evidence>
<comment type="caution">
    <text evidence="1">The sequence shown here is derived from an EMBL/GenBank/DDBJ whole genome shotgun (WGS) entry which is preliminary data.</text>
</comment>
<keyword evidence="2" id="KW-1185">Reference proteome</keyword>
<name>A0A8J8NPY1_HALGN</name>
<evidence type="ECO:0000313" key="1">
    <source>
        <dbReference type="EMBL" id="TNV78219.1"/>
    </source>
</evidence>
<dbReference type="EMBL" id="RRYP01010694">
    <property type="protein sequence ID" value="TNV78219.1"/>
    <property type="molecule type" value="Genomic_DNA"/>
</dbReference>